<sequence>MKIPLAPPTFAGVASDSDLLMKIVTSQIGACDGKGRYLHWDKLRHLTPPEGFTVEEYWYCIYIARHKIFKKLPFVDKDGRPMQYCVPEPLWQKIVWISENATGAIEGDKTVKDEKTQKTYLIRSLIEEAINSSQLEGASTTRRVAKEMIRSGREPKDISERMILNNHMALKFISEMKNEEITPSMVFELHSILTRGTLDEGDSPGAFRKVEDDICVFDRNDDTKPVHIPPKASELPDRLSRLCSFINSVDKDGEYMHPIVKAAIAHFMIGYDHPFVDGNGRTARALFYWVMAKNDYWMMEYISISKILKESPGAYMKAYLYSEVGDNDLTYFIDFQLDVVVKAIQSLHSYLADKSRQIKETLLLLDRHEFKAKFNHRQIFLMRNALENPGQEYFIATHKSSHGVAYETARKDLLALSGSGLLKRYKSGNQDVFVAPPNLKELLSDV</sequence>
<dbReference type="RefSeq" id="WP_283173017.1">
    <property type="nucleotide sequence ID" value="NZ_JAPNOA010000019.1"/>
</dbReference>
<dbReference type="GO" id="GO:0005524">
    <property type="term" value="F:ATP binding"/>
    <property type="evidence" value="ECO:0007669"/>
    <property type="project" value="UniProtKB-KW"/>
</dbReference>
<evidence type="ECO:0000259" key="3">
    <source>
        <dbReference type="PROSITE" id="PS51459"/>
    </source>
</evidence>
<keyword evidence="5" id="KW-1185">Reference proteome</keyword>
<feature type="binding site" evidence="2">
    <location>
        <begin position="216"/>
        <end position="227"/>
    </location>
    <ligand>
        <name>ATP</name>
        <dbReference type="ChEBI" id="CHEBI:30616"/>
    </ligand>
</feature>
<dbReference type="PROSITE" id="PS51459">
    <property type="entry name" value="FIDO"/>
    <property type="match status" value="1"/>
</dbReference>
<dbReference type="Gene3D" id="1.10.3290.10">
    <property type="entry name" value="Fido-like domain"/>
    <property type="match status" value="1"/>
</dbReference>
<dbReference type="Pfam" id="PF02661">
    <property type="entry name" value="Fic"/>
    <property type="match status" value="1"/>
</dbReference>
<dbReference type="Proteomes" id="UP001150830">
    <property type="component" value="Unassembled WGS sequence"/>
</dbReference>
<evidence type="ECO:0000313" key="5">
    <source>
        <dbReference type="Proteomes" id="UP001150830"/>
    </source>
</evidence>
<dbReference type="EMBL" id="JAPNOA010000019">
    <property type="protein sequence ID" value="MCY0964800.1"/>
    <property type="molecule type" value="Genomic_DNA"/>
</dbReference>
<feature type="binding site" evidence="2">
    <location>
        <begin position="277"/>
        <end position="284"/>
    </location>
    <ligand>
        <name>ATP</name>
        <dbReference type="ChEBI" id="CHEBI:30616"/>
    </ligand>
</feature>
<dbReference type="InterPro" id="IPR040198">
    <property type="entry name" value="Fido_containing"/>
</dbReference>
<name>A0A9X3ECU7_9GAMM</name>
<dbReference type="InterPro" id="IPR036597">
    <property type="entry name" value="Fido-like_dom_sf"/>
</dbReference>
<gene>
    <name evidence="4" type="ORF">OUO13_06345</name>
</gene>
<evidence type="ECO:0000313" key="4">
    <source>
        <dbReference type="EMBL" id="MCY0964800.1"/>
    </source>
</evidence>
<evidence type="ECO:0000256" key="1">
    <source>
        <dbReference type="PIRSR" id="PIRSR640198-1"/>
    </source>
</evidence>
<feature type="active site" evidence="1">
    <location>
        <position position="273"/>
    </location>
</feature>
<evidence type="ECO:0000256" key="2">
    <source>
        <dbReference type="PIRSR" id="PIRSR640198-2"/>
    </source>
</evidence>
<proteinExistence type="predicted"/>
<dbReference type="AlphaFoldDB" id="A0A9X3ECU7"/>
<organism evidence="4 5">
    <name type="scientific">Parathalassolituus penaei</name>
    <dbReference type="NCBI Taxonomy" id="2997323"/>
    <lineage>
        <taxon>Bacteria</taxon>
        <taxon>Pseudomonadati</taxon>
        <taxon>Pseudomonadota</taxon>
        <taxon>Gammaproteobacteria</taxon>
        <taxon>Oceanospirillales</taxon>
        <taxon>Oceanospirillaceae</taxon>
        <taxon>Parathalassolituus</taxon>
    </lineage>
</organism>
<dbReference type="PANTHER" id="PTHR13504:SF38">
    <property type="entry name" value="FIDO DOMAIN-CONTAINING PROTEIN"/>
    <property type="match status" value="1"/>
</dbReference>
<keyword evidence="2" id="KW-0547">Nucleotide-binding</keyword>
<keyword evidence="2" id="KW-0067">ATP-binding</keyword>
<feature type="domain" description="Fido" evidence="3">
    <location>
        <begin position="181"/>
        <end position="338"/>
    </location>
</feature>
<dbReference type="SUPFAM" id="SSF140931">
    <property type="entry name" value="Fic-like"/>
    <property type="match status" value="1"/>
</dbReference>
<comment type="caution">
    <text evidence="4">The sequence shown here is derived from an EMBL/GenBank/DDBJ whole genome shotgun (WGS) entry which is preliminary data.</text>
</comment>
<protein>
    <submittedName>
        <fullName evidence="4">Fic family protein</fullName>
    </submittedName>
</protein>
<reference evidence="4" key="1">
    <citation type="submission" date="2022-11" db="EMBL/GenBank/DDBJ databases">
        <title>Parathalassolutuus dongxingensis gen. nov., sp. nov., a novel member of family Oceanospirillaceae isolated from a coastal shrimp pond in Guangxi, China.</title>
        <authorList>
            <person name="Chen H."/>
        </authorList>
    </citation>
    <scope>NUCLEOTIDE SEQUENCE</scope>
    <source>
        <strain evidence="4">G-43</strain>
    </source>
</reference>
<accession>A0A9X3ECU7</accession>
<dbReference type="InterPro" id="IPR003812">
    <property type="entry name" value="Fido"/>
</dbReference>
<dbReference type="PANTHER" id="PTHR13504">
    <property type="entry name" value="FIDO DOMAIN-CONTAINING PROTEIN DDB_G0283145"/>
    <property type="match status" value="1"/>
</dbReference>